<organism evidence="6 7">
    <name type="scientific">Gymnopilus dilepis</name>
    <dbReference type="NCBI Taxonomy" id="231916"/>
    <lineage>
        <taxon>Eukaryota</taxon>
        <taxon>Fungi</taxon>
        <taxon>Dikarya</taxon>
        <taxon>Basidiomycota</taxon>
        <taxon>Agaricomycotina</taxon>
        <taxon>Agaricomycetes</taxon>
        <taxon>Agaricomycetidae</taxon>
        <taxon>Agaricales</taxon>
        <taxon>Agaricineae</taxon>
        <taxon>Hymenogastraceae</taxon>
        <taxon>Gymnopilus</taxon>
    </lineage>
</organism>
<comment type="caution">
    <text evidence="6">The sequence shown here is derived from an EMBL/GenBank/DDBJ whole genome shotgun (WGS) entry which is preliminary data.</text>
</comment>
<dbReference type="AlphaFoldDB" id="A0A409YST2"/>
<dbReference type="SUPFAM" id="SSF56112">
    <property type="entry name" value="Protein kinase-like (PK-like)"/>
    <property type="match status" value="1"/>
</dbReference>
<dbReference type="PROSITE" id="PS51158">
    <property type="entry name" value="ALPHA_KINASE"/>
    <property type="match status" value="1"/>
</dbReference>
<gene>
    <name evidence="6" type="ORF">CVT26_005283</name>
</gene>
<evidence type="ECO:0000256" key="4">
    <source>
        <dbReference type="SAM" id="MobiDB-lite"/>
    </source>
</evidence>
<evidence type="ECO:0000256" key="2">
    <source>
        <dbReference type="ARBA" id="ARBA00022679"/>
    </source>
</evidence>
<evidence type="ECO:0000256" key="1">
    <source>
        <dbReference type="ARBA" id="ARBA00022527"/>
    </source>
</evidence>
<keyword evidence="2" id="KW-0808">Transferase</keyword>
<keyword evidence="1" id="KW-0723">Serine/threonine-protein kinase</keyword>
<keyword evidence="3" id="KW-0418">Kinase</keyword>
<feature type="region of interest" description="Disordered" evidence="4">
    <location>
        <begin position="221"/>
        <end position="260"/>
    </location>
</feature>
<accession>A0A409YST2</accession>
<feature type="region of interest" description="Disordered" evidence="4">
    <location>
        <begin position="590"/>
        <end position="616"/>
    </location>
</feature>
<evidence type="ECO:0000313" key="6">
    <source>
        <dbReference type="EMBL" id="PPR06077.1"/>
    </source>
</evidence>
<dbReference type="InterPro" id="IPR004166">
    <property type="entry name" value="a-kinase_dom"/>
</dbReference>
<proteinExistence type="predicted"/>
<dbReference type="GO" id="GO:0004674">
    <property type="term" value="F:protein serine/threonine kinase activity"/>
    <property type="evidence" value="ECO:0007669"/>
    <property type="project" value="UniProtKB-KW"/>
</dbReference>
<dbReference type="CDD" id="cd04515">
    <property type="entry name" value="Alpha_kinase"/>
    <property type="match status" value="1"/>
</dbReference>
<dbReference type="Pfam" id="PF02816">
    <property type="entry name" value="Alpha_kinase"/>
    <property type="match status" value="1"/>
</dbReference>
<reference evidence="6 7" key="1">
    <citation type="journal article" date="2018" name="Evol. Lett.">
        <title>Horizontal gene cluster transfer increased hallucinogenic mushroom diversity.</title>
        <authorList>
            <person name="Reynolds H.T."/>
            <person name="Vijayakumar V."/>
            <person name="Gluck-Thaler E."/>
            <person name="Korotkin H.B."/>
            <person name="Matheny P.B."/>
            <person name="Slot J.C."/>
        </authorList>
    </citation>
    <scope>NUCLEOTIDE SEQUENCE [LARGE SCALE GENOMIC DNA]</scope>
    <source>
        <strain evidence="6 7">SRW20</strain>
    </source>
</reference>
<name>A0A409YST2_9AGAR</name>
<dbReference type="InParanoid" id="A0A409YST2"/>
<dbReference type="GO" id="GO:0005524">
    <property type="term" value="F:ATP binding"/>
    <property type="evidence" value="ECO:0007669"/>
    <property type="project" value="InterPro"/>
</dbReference>
<dbReference type="EMBL" id="NHYE01000378">
    <property type="protein sequence ID" value="PPR06077.1"/>
    <property type="molecule type" value="Genomic_DNA"/>
</dbReference>
<sequence length="616" mass="69478">MVVYRFPSVPKASQGPAAIANMILGSANAHQKLASQTRLNQKVNTTTGRSGAAQTRAEKMTALRDISRGEFYTVEIALAYWNVSGTIRKTSRRQVPINKFSFMQPASASATQVLEDLLLQAQIAFLKIPEDRRPRISFNKIEKVDIGVVSGSDVIKIDESYLSGTLGALFSSLQDSGALPEKAVRERRLSLRFAPWEQDSAKTRVKKTKRNLTEISKARLATPDIPSDEDPIIRLPNTKAPRSLSEPPSPEAKRPRINRGCSASSARYQSAFRPEYALQIWNPQVNDDPFPFEFKEFSFRRLDYKIDIEGRMARVVGDALETIQVPLDWLKYANIKDAFPQHGYLAKGLSKYSFKGRVGDEVFAIFQTKGRFGHEQLNEEDLHAELKTLRRAEYFLEDFYGRLRYRDNETLVPEIRWNAKGAFVGEIVPPLDVTGKPAEDANQCLLFNHFLAAPLLPIEELGHEEIRFLGNEEIENSQLGMKAVINAILHSALEDSKGQFLFADIQGLLYNSLCDKFPRQTLVLFDPQAHTPSGKSGHWDLGRRQIEAFLEKHKCNMYCELAGLQDLRHFDRRLLNLRVDDQPAVLSKPNAAVSEHNDAQTLKSKHTGPLRIGFDN</sequence>
<dbReference type="OrthoDB" id="301415at2759"/>
<dbReference type="STRING" id="231916.A0A409YST2"/>
<keyword evidence="7" id="KW-1185">Reference proteome</keyword>
<evidence type="ECO:0000256" key="3">
    <source>
        <dbReference type="ARBA" id="ARBA00022777"/>
    </source>
</evidence>
<dbReference type="Gene3D" id="3.20.200.10">
    <property type="entry name" value="MHCK/EF2 kinase"/>
    <property type="match status" value="1"/>
</dbReference>
<protein>
    <recommendedName>
        <fullName evidence="5">Alpha-type protein kinase domain-containing protein</fullName>
    </recommendedName>
</protein>
<dbReference type="Proteomes" id="UP000284706">
    <property type="component" value="Unassembled WGS sequence"/>
</dbReference>
<dbReference type="InterPro" id="IPR011009">
    <property type="entry name" value="Kinase-like_dom_sf"/>
</dbReference>
<feature type="domain" description="Alpha-type protein kinase" evidence="5">
    <location>
        <begin position="321"/>
        <end position="567"/>
    </location>
</feature>
<evidence type="ECO:0000313" key="7">
    <source>
        <dbReference type="Proteomes" id="UP000284706"/>
    </source>
</evidence>
<evidence type="ECO:0000259" key="5">
    <source>
        <dbReference type="PROSITE" id="PS51158"/>
    </source>
</evidence>